<protein>
    <submittedName>
        <fullName evidence="1">Uncharacterized protein</fullName>
    </submittedName>
</protein>
<sequence>MSTRPQPRPTLEVSIVLRHELPLSAHELTNRVGSWLRAQLGPYGEPLTGEEAEILDILRNHLGQQNAISIVEIQRSLERSDRHIKEMVRLLRVKHRIRVGSLRGSRERDAHGYFLCLTPREVDVTISARLAEVRSSLEVINALKGGLSHALAEVNGQLRLLFGGETSNG</sequence>
<evidence type="ECO:0000313" key="1">
    <source>
        <dbReference type="EMBL" id="KKN46379.1"/>
    </source>
</evidence>
<comment type="caution">
    <text evidence="1">The sequence shown here is derived from an EMBL/GenBank/DDBJ whole genome shotgun (WGS) entry which is preliminary data.</text>
</comment>
<dbReference type="EMBL" id="LAZR01001334">
    <property type="protein sequence ID" value="KKN46379.1"/>
    <property type="molecule type" value="Genomic_DNA"/>
</dbReference>
<accession>A0A0F9QVD0</accession>
<reference evidence="1" key="1">
    <citation type="journal article" date="2015" name="Nature">
        <title>Complex archaea that bridge the gap between prokaryotes and eukaryotes.</title>
        <authorList>
            <person name="Spang A."/>
            <person name="Saw J.H."/>
            <person name="Jorgensen S.L."/>
            <person name="Zaremba-Niedzwiedzka K."/>
            <person name="Martijn J."/>
            <person name="Lind A.E."/>
            <person name="van Eijk R."/>
            <person name="Schleper C."/>
            <person name="Guy L."/>
            <person name="Ettema T.J."/>
        </authorList>
    </citation>
    <scope>NUCLEOTIDE SEQUENCE</scope>
</reference>
<dbReference type="AlphaFoldDB" id="A0A0F9QVD0"/>
<organism evidence="1">
    <name type="scientific">marine sediment metagenome</name>
    <dbReference type="NCBI Taxonomy" id="412755"/>
    <lineage>
        <taxon>unclassified sequences</taxon>
        <taxon>metagenomes</taxon>
        <taxon>ecological metagenomes</taxon>
    </lineage>
</organism>
<name>A0A0F9QVD0_9ZZZZ</name>
<gene>
    <name evidence="1" type="ORF">LCGC14_0673550</name>
</gene>
<proteinExistence type="predicted"/>